<name>A0A0D7DZN6_RHOPL</name>
<organism evidence="7 8">
    <name type="scientific">Rhodopseudomonas palustris</name>
    <dbReference type="NCBI Taxonomy" id="1076"/>
    <lineage>
        <taxon>Bacteria</taxon>
        <taxon>Pseudomonadati</taxon>
        <taxon>Pseudomonadota</taxon>
        <taxon>Alphaproteobacteria</taxon>
        <taxon>Hyphomicrobiales</taxon>
        <taxon>Nitrobacteraceae</taxon>
        <taxon>Rhodopseudomonas</taxon>
    </lineage>
</organism>
<accession>A0A0D7DZN6</accession>
<dbReference type="InterPro" id="IPR036388">
    <property type="entry name" value="WH-like_DNA-bd_sf"/>
</dbReference>
<comment type="similarity">
    <text evidence="2">Belongs to the LysR transcriptional regulatory family.</text>
</comment>
<dbReference type="Pfam" id="PF03466">
    <property type="entry name" value="LysR_substrate"/>
    <property type="match status" value="1"/>
</dbReference>
<dbReference type="PROSITE" id="PS50931">
    <property type="entry name" value="HTH_LYSR"/>
    <property type="match status" value="1"/>
</dbReference>
<protein>
    <submittedName>
        <fullName evidence="7">LysR family transcriptional regulator</fullName>
    </submittedName>
</protein>
<gene>
    <name evidence="7" type="ORF">OO17_27440</name>
</gene>
<dbReference type="PANTHER" id="PTHR30537:SF3">
    <property type="entry name" value="TRANSCRIPTIONAL REGULATORY PROTEIN"/>
    <property type="match status" value="1"/>
</dbReference>
<sequence length="292" mass="32280">MDWNDLRFFLAVARSGSLTRTSADLRVSQSTVSRRISEFERSLGMKLFARHQTGYFLTDAGREVLRDAETVEESILSLERGATGLDKAPAGAVRLATSDSLATDLIIPAMPAFRERYPRIRLEIVTSTVAAELGRHEADIALRVVRPTRGNLKVRRVGHMTYSVYGSRAYVEQFPFIEGEPLGGRHFITWDESHAHLPAAVWLAREHPDCQIALTTTSLPTQIAAVRAGLGLAVVPDFLAVGEDFIRVIPADQMFSNDVWLVTHADLVASARIRAVSDFLADQVNANPDLTR</sequence>
<evidence type="ECO:0000256" key="2">
    <source>
        <dbReference type="ARBA" id="ARBA00009437"/>
    </source>
</evidence>
<comment type="function">
    <text evidence="1">NodD regulates the expression of the nodABCFE genes which encode other nodulation proteins. NodD is also a negative regulator of its own expression. Binds flavonoids as inducers.</text>
</comment>
<evidence type="ECO:0000256" key="1">
    <source>
        <dbReference type="ARBA" id="ARBA00003502"/>
    </source>
</evidence>
<dbReference type="GO" id="GO:0006351">
    <property type="term" value="P:DNA-templated transcription"/>
    <property type="evidence" value="ECO:0007669"/>
    <property type="project" value="TreeGrafter"/>
</dbReference>
<evidence type="ECO:0000313" key="8">
    <source>
        <dbReference type="Proteomes" id="UP000032515"/>
    </source>
</evidence>
<dbReference type="GO" id="GO:0003700">
    <property type="term" value="F:DNA-binding transcription factor activity"/>
    <property type="evidence" value="ECO:0007669"/>
    <property type="project" value="InterPro"/>
</dbReference>
<keyword evidence="3" id="KW-0805">Transcription regulation</keyword>
<reference evidence="7 8" key="1">
    <citation type="submission" date="2014-11" db="EMBL/GenBank/DDBJ databases">
        <title>Genomics and ecophysiology of heterotrophic nitrogen fixing bacteria isolated from estuarine surface water.</title>
        <authorList>
            <person name="Bentzon-Tilia M."/>
            <person name="Severin I."/>
            <person name="Hansen L.H."/>
            <person name="Riemann L."/>
        </authorList>
    </citation>
    <scope>NUCLEOTIDE SEQUENCE [LARGE SCALE GENOMIC DNA]</scope>
    <source>
        <strain evidence="7 8">BAL398</strain>
    </source>
</reference>
<keyword evidence="4" id="KW-0238">DNA-binding</keyword>
<dbReference type="InterPro" id="IPR036390">
    <property type="entry name" value="WH_DNA-bd_sf"/>
</dbReference>
<dbReference type="InterPro" id="IPR058163">
    <property type="entry name" value="LysR-type_TF_proteobact-type"/>
</dbReference>
<evidence type="ECO:0000256" key="5">
    <source>
        <dbReference type="ARBA" id="ARBA00023163"/>
    </source>
</evidence>
<evidence type="ECO:0000259" key="6">
    <source>
        <dbReference type="PROSITE" id="PS50931"/>
    </source>
</evidence>
<dbReference type="Pfam" id="PF00126">
    <property type="entry name" value="HTH_1"/>
    <property type="match status" value="1"/>
</dbReference>
<dbReference type="Gene3D" id="1.10.10.10">
    <property type="entry name" value="Winged helix-like DNA-binding domain superfamily/Winged helix DNA-binding domain"/>
    <property type="match status" value="1"/>
</dbReference>
<dbReference type="Gene3D" id="3.40.190.290">
    <property type="match status" value="1"/>
</dbReference>
<dbReference type="PATRIC" id="fig|1076.23.peg.2083"/>
<dbReference type="RefSeq" id="WP_044417975.1">
    <property type="nucleotide sequence ID" value="NZ_JXXE01000701.1"/>
</dbReference>
<dbReference type="EMBL" id="JXXE01000701">
    <property type="protein sequence ID" value="KIZ34048.1"/>
    <property type="molecule type" value="Genomic_DNA"/>
</dbReference>
<dbReference type="SUPFAM" id="SSF46785">
    <property type="entry name" value="Winged helix' DNA-binding domain"/>
    <property type="match status" value="1"/>
</dbReference>
<keyword evidence="5" id="KW-0804">Transcription</keyword>
<dbReference type="SUPFAM" id="SSF53850">
    <property type="entry name" value="Periplasmic binding protein-like II"/>
    <property type="match status" value="1"/>
</dbReference>
<evidence type="ECO:0000256" key="3">
    <source>
        <dbReference type="ARBA" id="ARBA00023015"/>
    </source>
</evidence>
<dbReference type="Proteomes" id="UP000032515">
    <property type="component" value="Unassembled WGS sequence"/>
</dbReference>
<dbReference type="OrthoDB" id="9787460at2"/>
<evidence type="ECO:0000256" key="4">
    <source>
        <dbReference type="ARBA" id="ARBA00023125"/>
    </source>
</evidence>
<evidence type="ECO:0000313" key="7">
    <source>
        <dbReference type="EMBL" id="KIZ34048.1"/>
    </source>
</evidence>
<dbReference type="InterPro" id="IPR005119">
    <property type="entry name" value="LysR_subst-bd"/>
</dbReference>
<dbReference type="PANTHER" id="PTHR30537">
    <property type="entry name" value="HTH-TYPE TRANSCRIPTIONAL REGULATOR"/>
    <property type="match status" value="1"/>
</dbReference>
<dbReference type="InterPro" id="IPR000847">
    <property type="entry name" value="LysR_HTH_N"/>
</dbReference>
<dbReference type="GO" id="GO:0043565">
    <property type="term" value="F:sequence-specific DNA binding"/>
    <property type="evidence" value="ECO:0007669"/>
    <property type="project" value="TreeGrafter"/>
</dbReference>
<dbReference type="AlphaFoldDB" id="A0A0D7DZN6"/>
<proteinExistence type="inferred from homology"/>
<comment type="caution">
    <text evidence="7">The sequence shown here is derived from an EMBL/GenBank/DDBJ whole genome shotgun (WGS) entry which is preliminary data.</text>
</comment>
<feature type="domain" description="HTH lysR-type" evidence="6">
    <location>
        <begin position="1"/>
        <end position="58"/>
    </location>
</feature>